<dbReference type="Ensembl" id="ENSOTST00005002033.2">
    <property type="protein sequence ID" value="ENSOTSP00005001804.2"/>
    <property type="gene ID" value="ENSOTSG00005053055.1"/>
</dbReference>
<dbReference type="Pfam" id="PF07686">
    <property type="entry name" value="V-set"/>
    <property type="match status" value="1"/>
</dbReference>
<keyword evidence="15" id="KW-1185">Reference proteome</keyword>
<evidence type="ECO:0000256" key="9">
    <source>
        <dbReference type="ARBA" id="ARBA00023180"/>
    </source>
</evidence>
<keyword evidence="10" id="KW-0393">Immunoglobulin domain</keyword>
<evidence type="ECO:0000256" key="11">
    <source>
        <dbReference type="SAM" id="MobiDB-lite"/>
    </source>
</evidence>
<evidence type="ECO:0000256" key="12">
    <source>
        <dbReference type="SAM" id="Phobius"/>
    </source>
</evidence>
<dbReference type="GO" id="GO:0009986">
    <property type="term" value="C:cell surface"/>
    <property type="evidence" value="ECO:0007669"/>
    <property type="project" value="TreeGrafter"/>
</dbReference>
<evidence type="ECO:0000256" key="7">
    <source>
        <dbReference type="ARBA" id="ARBA00023136"/>
    </source>
</evidence>
<dbReference type="GO" id="GO:0042288">
    <property type="term" value="F:MHC class I protein binding"/>
    <property type="evidence" value="ECO:0007669"/>
    <property type="project" value="InterPro"/>
</dbReference>
<dbReference type="AlphaFoldDB" id="A0A8C8EGM7"/>
<dbReference type="InterPro" id="IPR007110">
    <property type="entry name" value="Ig-like_dom"/>
</dbReference>
<feature type="compositionally biased region" description="Basic and acidic residues" evidence="11">
    <location>
        <begin position="1"/>
        <end position="10"/>
    </location>
</feature>
<evidence type="ECO:0000256" key="4">
    <source>
        <dbReference type="ARBA" id="ARBA00022859"/>
    </source>
</evidence>
<organism evidence="14 15">
    <name type="scientific">Oncorhynchus tshawytscha</name>
    <name type="common">Chinook salmon</name>
    <name type="synonym">Salmo tshawytscha</name>
    <dbReference type="NCBI Taxonomy" id="74940"/>
    <lineage>
        <taxon>Eukaryota</taxon>
        <taxon>Metazoa</taxon>
        <taxon>Chordata</taxon>
        <taxon>Craniata</taxon>
        <taxon>Vertebrata</taxon>
        <taxon>Euteleostomi</taxon>
        <taxon>Actinopterygii</taxon>
        <taxon>Neopterygii</taxon>
        <taxon>Teleostei</taxon>
        <taxon>Protacanthopterygii</taxon>
        <taxon>Salmoniformes</taxon>
        <taxon>Salmonidae</taxon>
        <taxon>Salmoninae</taxon>
        <taxon>Oncorhynchus</taxon>
    </lineage>
</organism>
<feature type="region of interest" description="Disordered" evidence="11">
    <location>
        <begin position="1"/>
        <end position="30"/>
    </location>
</feature>
<feature type="region of interest" description="Disordered" evidence="11">
    <location>
        <begin position="181"/>
        <end position="207"/>
    </location>
</feature>
<dbReference type="GO" id="GO:0050776">
    <property type="term" value="P:regulation of immune response"/>
    <property type="evidence" value="ECO:0007669"/>
    <property type="project" value="InterPro"/>
</dbReference>
<dbReference type="InterPro" id="IPR013783">
    <property type="entry name" value="Ig-like_fold"/>
</dbReference>
<evidence type="ECO:0000256" key="1">
    <source>
        <dbReference type="ARBA" id="ARBA00004479"/>
    </source>
</evidence>
<keyword evidence="8" id="KW-1015">Disulfide bond</keyword>
<evidence type="ECO:0000256" key="6">
    <source>
        <dbReference type="ARBA" id="ARBA00023130"/>
    </source>
</evidence>
<dbReference type="GO" id="GO:0015026">
    <property type="term" value="F:coreceptor activity"/>
    <property type="evidence" value="ECO:0007669"/>
    <property type="project" value="InterPro"/>
</dbReference>
<keyword evidence="5 12" id="KW-1133">Transmembrane helix</keyword>
<keyword evidence="7 12" id="KW-0472">Membrane</keyword>
<dbReference type="PANTHER" id="PTHR11292">
    <property type="entry name" value="T-CELL SURFACE GLYCOPROTEIN CD8 BETA CHAIN"/>
    <property type="match status" value="1"/>
</dbReference>
<keyword evidence="3" id="KW-0732">Signal</keyword>
<dbReference type="Gene3D" id="2.60.40.10">
    <property type="entry name" value="Immunoglobulins"/>
    <property type="match status" value="1"/>
</dbReference>
<protein>
    <recommendedName>
        <fullName evidence="13">Ig-like domain-containing protein</fullName>
    </recommendedName>
</protein>
<sequence>MLEGKRKDFCRPSTNIHHKSTTTQDDPIGTGMDNGVFDDNRSHVKQFSCHERHQGNDRTKVQRVSRQTRSESDFVHFPQINDTEVLTCECSSRSCQTVFWFPTLHNNLDFQFLLSLNNAGRTNHEASVDKHRFQASKRDGGSKMTFTLRLINISSEDAGLYTCMLQNQKENELWRPGVLLRPGAVTEPPTKQRGNGQQQQRPESQDSWTWEEILDGKGPWAQAGEYCRPKAELEAANWGGGTQGVWRSQPLQHPKQHPKRPLHQKQLSNLKRLCLQGSLAVGWSAAGPGCGSKVLWPLDGVLLALAVALIFTLYYFSRKDQWSNSEHPDCRLRDSAIFTVCVLTGISFHFMNLKTVLLASYFSILCSLQRRNRLKFQLSKRKPLGFCSQC</sequence>
<keyword evidence="2 12" id="KW-0812">Transmembrane</keyword>
<evidence type="ECO:0000259" key="13">
    <source>
        <dbReference type="PROSITE" id="PS50835"/>
    </source>
</evidence>
<dbReference type="GO" id="GO:0016020">
    <property type="term" value="C:membrane"/>
    <property type="evidence" value="ECO:0007669"/>
    <property type="project" value="UniProtKB-SubCell"/>
</dbReference>
<proteinExistence type="predicted"/>
<dbReference type="PANTHER" id="PTHR11292:SF7">
    <property type="entry name" value="T-CELL SURFACE GLYCOPROTEIN CD8 BETA CHAIN-RELATED"/>
    <property type="match status" value="1"/>
</dbReference>
<dbReference type="GO" id="GO:0002250">
    <property type="term" value="P:adaptive immune response"/>
    <property type="evidence" value="ECO:0007669"/>
    <property type="project" value="UniProtKB-KW"/>
</dbReference>
<dbReference type="SUPFAM" id="SSF48726">
    <property type="entry name" value="Immunoglobulin"/>
    <property type="match status" value="1"/>
</dbReference>
<feature type="transmembrane region" description="Helical" evidence="12">
    <location>
        <begin position="294"/>
        <end position="316"/>
    </location>
</feature>
<reference evidence="14" key="1">
    <citation type="submission" date="2025-08" db="UniProtKB">
        <authorList>
            <consortium name="Ensembl"/>
        </authorList>
    </citation>
    <scope>IDENTIFICATION</scope>
</reference>
<feature type="domain" description="Ig-like" evidence="13">
    <location>
        <begin position="86"/>
        <end position="174"/>
    </location>
</feature>
<feature type="transmembrane region" description="Helical" evidence="12">
    <location>
        <begin position="337"/>
        <end position="362"/>
    </location>
</feature>
<evidence type="ECO:0000256" key="5">
    <source>
        <dbReference type="ARBA" id="ARBA00022989"/>
    </source>
</evidence>
<accession>A0A8C8EGM7</accession>
<keyword evidence="9" id="KW-0325">Glycoprotein</keyword>
<dbReference type="PROSITE" id="PS50835">
    <property type="entry name" value="IG_LIKE"/>
    <property type="match status" value="1"/>
</dbReference>
<reference evidence="14" key="2">
    <citation type="submission" date="2025-09" db="UniProtKB">
        <authorList>
            <consortium name="Ensembl"/>
        </authorList>
    </citation>
    <scope>IDENTIFICATION</scope>
</reference>
<dbReference type="GeneTree" id="ENSGT00940000174817"/>
<dbReference type="InterPro" id="IPR013106">
    <property type="entry name" value="Ig_V-set"/>
</dbReference>
<evidence type="ECO:0000256" key="10">
    <source>
        <dbReference type="ARBA" id="ARBA00023319"/>
    </source>
</evidence>
<evidence type="ECO:0000256" key="2">
    <source>
        <dbReference type="ARBA" id="ARBA00022692"/>
    </source>
</evidence>
<evidence type="ECO:0000313" key="14">
    <source>
        <dbReference type="Ensembl" id="ENSOTSP00005001804.2"/>
    </source>
</evidence>
<dbReference type="InterPro" id="IPR036179">
    <property type="entry name" value="Ig-like_dom_sf"/>
</dbReference>
<comment type="subcellular location">
    <subcellularLocation>
        <location evidence="1">Membrane</location>
        <topology evidence="1">Single-pass type I membrane protein</topology>
    </subcellularLocation>
</comment>
<dbReference type="Proteomes" id="UP000694402">
    <property type="component" value="Unassembled WGS sequence"/>
</dbReference>
<keyword evidence="6" id="KW-1064">Adaptive immunity</keyword>
<name>A0A8C8EGM7_ONCTS</name>
<feature type="compositionally biased region" description="Polar residues" evidence="11">
    <location>
        <begin position="192"/>
        <end position="207"/>
    </location>
</feature>
<dbReference type="InterPro" id="IPR042414">
    <property type="entry name" value="CD8B"/>
</dbReference>
<evidence type="ECO:0000313" key="15">
    <source>
        <dbReference type="Proteomes" id="UP000694402"/>
    </source>
</evidence>
<keyword evidence="4" id="KW-0391">Immunity</keyword>
<evidence type="ECO:0000256" key="8">
    <source>
        <dbReference type="ARBA" id="ARBA00023157"/>
    </source>
</evidence>
<evidence type="ECO:0000256" key="3">
    <source>
        <dbReference type="ARBA" id="ARBA00022729"/>
    </source>
</evidence>